<feature type="transmembrane region" description="Helical" evidence="1">
    <location>
        <begin position="83"/>
        <end position="105"/>
    </location>
</feature>
<keyword evidence="3" id="KW-1185">Reference proteome</keyword>
<dbReference type="AlphaFoldDB" id="A0A9X3NH49"/>
<keyword evidence="1" id="KW-0472">Membrane</keyword>
<comment type="caution">
    <text evidence="2">The sequence shown here is derived from an EMBL/GenBank/DDBJ whole genome shotgun (WGS) entry which is preliminary data.</text>
</comment>
<evidence type="ECO:0000313" key="2">
    <source>
        <dbReference type="EMBL" id="MDA0184987.1"/>
    </source>
</evidence>
<keyword evidence="1" id="KW-0812">Transmembrane</keyword>
<protein>
    <submittedName>
        <fullName evidence="2">YeeE/YedE thiosulfate transporter family protein</fullName>
    </submittedName>
</protein>
<evidence type="ECO:0000256" key="1">
    <source>
        <dbReference type="SAM" id="Phobius"/>
    </source>
</evidence>
<sequence length="137" mass="14464">MKRFAAFVVGAVFGLTLSWSGMTNPDVLRDGLLFRDAYLMLFFASALGTAFIGMRVLKVLQAKALLTGEPVSWTTVKPERRHVVGSVLFGIGWAVADVCPGPIAAQLGQGVPWALATLVGLVGGLVLFSRRSAVTSG</sequence>
<accession>A0A9X3NH49</accession>
<dbReference type="Proteomes" id="UP001147653">
    <property type="component" value="Unassembled WGS sequence"/>
</dbReference>
<feature type="transmembrane region" description="Helical" evidence="1">
    <location>
        <begin position="36"/>
        <end position="57"/>
    </location>
</feature>
<reference evidence="2" key="1">
    <citation type="submission" date="2022-10" db="EMBL/GenBank/DDBJ databases">
        <title>The WGS of Solirubrobacter phytolaccae KCTC 29190.</title>
        <authorList>
            <person name="Jiang Z."/>
        </authorList>
    </citation>
    <scope>NUCLEOTIDE SEQUENCE</scope>
    <source>
        <strain evidence="2">KCTC 29190</strain>
    </source>
</reference>
<proteinExistence type="predicted"/>
<dbReference type="RefSeq" id="WP_270029456.1">
    <property type="nucleotide sequence ID" value="NZ_JAPDDP010000093.1"/>
</dbReference>
<feature type="transmembrane region" description="Helical" evidence="1">
    <location>
        <begin position="111"/>
        <end position="128"/>
    </location>
</feature>
<gene>
    <name evidence="2" type="ORF">OJ997_32080</name>
</gene>
<evidence type="ECO:0000313" key="3">
    <source>
        <dbReference type="Proteomes" id="UP001147653"/>
    </source>
</evidence>
<name>A0A9X3NH49_9ACTN</name>
<dbReference type="Pfam" id="PF20398">
    <property type="entry name" value="DUF6691"/>
    <property type="match status" value="1"/>
</dbReference>
<dbReference type="EMBL" id="JAPDDP010000093">
    <property type="protein sequence ID" value="MDA0184987.1"/>
    <property type="molecule type" value="Genomic_DNA"/>
</dbReference>
<organism evidence="2 3">
    <name type="scientific">Solirubrobacter phytolaccae</name>
    <dbReference type="NCBI Taxonomy" id="1404360"/>
    <lineage>
        <taxon>Bacteria</taxon>
        <taxon>Bacillati</taxon>
        <taxon>Actinomycetota</taxon>
        <taxon>Thermoleophilia</taxon>
        <taxon>Solirubrobacterales</taxon>
        <taxon>Solirubrobacteraceae</taxon>
        <taxon>Solirubrobacter</taxon>
    </lineage>
</organism>
<dbReference type="InterPro" id="IPR046513">
    <property type="entry name" value="DUF6691"/>
</dbReference>
<keyword evidence="1" id="KW-1133">Transmembrane helix</keyword>